<accession>A0ABY7NCH3</accession>
<evidence type="ECO:0000313" key="1">
    <source>
        <dbReference type="EMBL" id="WBM79989.1"/>
    </source>
</evidence>
<dbReference type="Proteomes" id="UP001212421">
    <property type="component" value="Chromosome"/>
</dbReference>
<organism evidence="1 2">
    <name type="scientific">Cryobacterium breve</name>
    <dbReference type="NCBI Taxonomy" id="1259258"/>
    <lineage>
        <taxon>Bacteria</taxon>
        <taxon>Bacillati</taxon>
        <taxon>Actinomycetota</taxon>
        <taxon>Actinomycetes</taxon>
        <taxon>Micrococcales</taxon>
        <taxon>Microbacteriaceae</taxon>
        <taxon>Cryobacterium</taxon>
    </lineage>
</organism>
<dbReference type="RefSeq" id="WP_281534607.1">
    <property type="nucleotide sequence ID" value="NZ_CP075584.1"/>
</dbReference>
<proteinExistence type="predicted"/>
<keyword evidence="2" id="KW-1185">Reference proteome</keyword>
<sequence>MIRDAVRDAIRALWAFLASCPVPGDETLLATSPHFLLRLVDDGVARFDRRDTLTT</sequence>
<dbReference type="EMBL" id="CP075584">
    <property type="protein sequence ID" value="WBM79989.1"/>
    <property type="molecule type" value="Genomic_DNA"/>
</dbReference>
<evidence type="ECO:0000313" key="2">
    <source>
        <dbReference type="Proteomes" id="UP001212421"/>
    </source>
</evidence>
<name>A0ABY7NCH3_9MICO</name>
<protein>
    <submittedName>
        <fullName evidence="1">Uncharacterized protein</fullName>
    </submittedName>
</protein>
<gene>
    <name evidence="1" type="ORF">KIV56_17885</name>
</gene>
<reference evidence="1 2" key="1">
    <citation type="submission" date="2021-05" db="EMBL/GenBank/DDBJ databases">
        <authorList>
            <person name="Kumar R."/>
            <person name="Kumar A."/>
            <person name="Mukhia S."/>
        </authorList>
    </citation>
    <scope>NUCLEOTIDE SEQUENCE [LARGE SCALE GENOMIC DNA]</scope>
    <source>
        <strain evidence="1 2">ERMR7:08</strain>
    </source>
</reference>